<sequence length="307" mass="33570">MDAAEQEVLAADAHQLSSGSSQEETMDLHEVQDVPIPEEDDENISSPWIEVTRRAHHRSPPPPRHSTLTLDQTIPKPALRRGPGPRQPKQPPLPMEDYKVGIRPRNGLPLAKINPMHLTTAIAREAGIPNSPSPFQLRIDKEQNVIVVSAPSPAIEKALETLQKISVGGNTYEVAVYSIAPDNSCKGVIYNIGTDCSVEEVRAVVEAPGYEVLTIRRLGSSSALAITFKGKKVPFYIYVHRVLTRRYLYKRTVAYCTTCHQTGHRADVCPNPPTTPRCKECGVRLSGGNHECHPQCGLCGGAHATAT</sequence>
<accession>A0ACB8DSC7</accession>
<evidence type="ECO:0000313" key="2">
    <source>
        <dbReference type="Proteomes" id="UP000821865"/>
    </source>
</evidence>
<reference evidence="1" key="1">
    <citation type="submission" date="2020-05" db="EMBL/GenBank/DDBJ databases">
        <title>Large-scale comparative analyses of tick genomes elucidate their genetic diversity and vector capacities.</title>
        <authorList>
            <person name="Jia N."/>
            <person name="Wang J."/>
            <person name="Shi W."/>
            <person name="Du L."/>
            <person name="Sun Y."/>
            <person name="Zhan W."/>
            <person name="Jiang J."/>
            <person name="Wang Q."/>
            <person name="Zhang B."/>
            <person name="Ji P."/>
            <person name="Sakyi L.B."/>
            <person name="Cui X."/>
            <person name="Yuan T."/>
            <person name="Jiang B."/>
            <person name="Yang W."/>
            <person name="Lam T.T.-Y."/>
            <person name="Chang Q."/>
            <person name="Ding S."/>
            <person name="Wang X."/>
            <person name="Zhu J."/>
            <person name="Ruan X."/>
            <person name="Zhao L."/>
            <person name="Wei J."/>
            <person name="Que T."/>
            <person name="Du C."/>
            <person name="Cheng J."/>
            <person name="Dai P."/>
            <person name="Han X."/>
            <person name="Huang E."/>
            <person name="Gao Y."/>
            <person name="Liu J."/>
            <person name="Shao H."/>
            <person name="Ye R."/>
            <person name="Li L."/>
            <person name="Wei W."/>
            <person name="Wang X."/>
            <person name="Wang C."/>
            <person name="Yang T."/>
            <person name="Huo Q."/>
            <person name="Li W."/>
            <person name="Guo W."/>
            <person name="Chen H."/>
            <person name="Zhou L."/>
            <person name="Ni X."/>
            <person name="Tian J."/>
            <person name="Zhou Y."/>
            <person name="Sheng Y."/>
            <person name="Liu T."/>
            <person name="Pan Y."/>
            <person name="Xia L."/>
            <person name="Li J."/>
            <person name="Zhao F."/>
            <person name="Cao W."/>
        </authorList>
    </citation>
    <scope>NUCLEOTIDE SEQUENCE</scope>
    <source>
        <strain evidence="1">Dsil-2018</strain>
    </source>
</reference>
<proteinExistence type="predicted"/>
<keyword evidence="2" id="KW-1185">Reference proteome</keyword>
<organism evidence="1 2">
    <name type="scientific">Dermacentor silvarum</name>
    <name type="common">Tick</name>
    <dbReference type="NCBI Taxonomy" id="543639"/>
    <lineage>
        <taxon>Eukaryota</taxon>
        <taxon>Metazoa</taxon>
        <taxon>Ecdysozoa</taxon>
        <taxon>Arthropoda</taxon>
        <taxon>Chelicerata</taxon>
        <taxon>Arachnida</taxon>
        <taxon>Acari</taxon>
        <taxon>Parasitiformes</taxon>
        <taxon>Ixodida</taxon>
        <taxon>Ixodoidea</taxon>
        <taxon>Ixodidae</taxon>
        <taxon>Rhipicephalinae</taxon>
        <taxon>Dermacentor</taxon>
    </lineage>
</organism>
<dbReference type="Proteomes" id="UP000821865">
    <property type="component" value="Chromosome 1"/>
</dbReference>
<gene>
    <name evidence="1" type="ORF">HPB49_000080</name>
</gene>
<dbReference type="EMBL" id="CM023470">
    <property type="protein sequence ID" value="KAH7977238.1"/>
    <property type="molecule type" value="Genomic_DNA"/>
</dbReference>
<protein>
    <submittedName>
        <fullName evidence="1">Uncharacterized protein</fullName>
    </submittedName>
</protein>
<comment type="caution">
    <text evidence="1">The sequence shown here is derived from an EMBL/GenBank/DDBJ whole genome shotgun (WGS) entry which is preliminary data.</text>
</comment>
<name>A0ACB8DSC7_DERSI</name>
<evidence type="ECO:0000313" key="1">
    <source>
        <dbReference type="EMBL" id="KAH7977238.1"/>
    </source>
</evidence>